<feature type="compositionally biased region" description="Polar residues" evidence="5">
    <location>
        <begin position="876"/>
        <end position="905"/>
    </location>
</feature>
<feature type="region of interest" description="Disordered" evidence="5">
    <location>
        <begin position="386"/>
        <end position="431"/>
    </location>
</feature>
<dbReference type="InterPro" id="IPR032675">
    <property type="entry name" value="LRR_dom_sf"/>
</dbReference>
<feature type="compositionally biased region" description="Basic and acidic residues" evidence="5">
    <location>
        <begin position="1098"/>
        <end position="1122"/>
    </location>
</feature>
<sequence length="1558" mass="171737">MGSGEEHGFDSLENLKVLCEMLRDHGDTVMRGETSLTMTAQMLCKLNDAIDNLQDGLSPPHLSLSVQDGRQERARAAELEDWNNHLQLLLDIISRTPVLTVYSGKEQDKLAYRCGVFPVPTSPPIRLGYFANLQQLSVSFVPVGLIQDMLKLRPRLQSLSLTNCLAHGAKLQDILEVCDRDISVPMQWTSLKHLNLRCNDLRELDGSLRLCPVLETLDLSFNRLSSTDVYLGYLMELRKVDLSYNLLETLPSVAATAKKKLHTLLLAGNKLTDISGIDDMDSLVVLDLSENHISSHSRLVPVRQLHRLEQTSRLSIHREPPHFHPPAANLFMVRSRPVDRIGDSPLLVAPGNADQDSVDGGLASGVPVTVAGKKKSRRKAKQRLLEIADMDTSTGGDVSSSREVSPASSPRVPSRLEAAVQTRRKEVRKTRQDIEELRRHYGDNWLQAITDQDKLPRPAPAAEMPDITATSSAAAVSTPQRISELRKSGDRKDGGSSFGAESAGESPGQLDNSSTSATELRRVVHWNGMKSADHAQHQRTVFVDVEAKVFDKDTMLPGSFSETDQADGDVVSPHSRHSDKASLVHSAKSGNTDGGLGSSGAENGVVNRGFVQDEETKTKEQSVADEESFQYADRRKKGEAEANVTVSESSSCHDSIQEPEDQSEPFIVTLPDKGDDHLIVTVSPRYLVEKDINGKIQEILDLQSLENARLEIEKVEAENRDAKAGEDVDQIVKVRMDFSYIRKDRRQRVYVMEDFTTAQHLMELVQPFLEAKAEAALRKLMTEYQCLKCNEVFTRGKAYTSVLMGNIPRTGSIKDFEALAEQGGEKVILMCPKCQSDHVVLLESGGDGKESGAATTPVGSLPSASPLGSFKRKQSLDQLVSGQSPAAHSTPNKQFGSSSETQFSRSLERPGVTSRSAKQANPFRALFTQDDKHGDGPDSNLLQKQEGSPKGRQRSNAFRVNLPDDETAENPTGGDVRRTSSLNTSERAMFVASTSSSSLSSVPVSDALHKSAVSNLNNPYMVGPSNSVDLPHKWVQGHMSSVDSDITILQHHDSAVSLGAASSAFSDTETSSTEMRQDHRSIPPSKLATGSEPSPLVTERDGETKPLEVKDCKSDGREKGTESTEATPLGSPLSSSICSSMVSSIYHNSLQPNTSSSTDYLTASNHSSVVAAEGEGDSRLEGEENESSIYDQTMSTVRNRSPHKVSISSEVEVLMVEQAVKESMMGGELSSDDLSTEHLEAVLDPADHSGLQEAEGDGNSFDRLDHRLALHLMMAVFDNNEEFRLKTTTCVCQYMMEDEYNALVVITNMKMYILRINTDDVSVEPKDALTCVEIQPLAELKRVEVGLGRQTIRLEFTTDCSSYTLIMRNEEKVEAFLERLSDHLKAYAMETDIPMSTVFDEEVDQNTLDNLSADVLQRGGQANSLRLYVLGYIARGHSLQYPIAFVVSDSEICLVRTNHQWPSPRLQAPVTVETVGRQFVVLERQQINNIATITRHPSKKHLMRITFFNESSGEETNWLITMEIEKSIVGLIDAIRQPWEEAFGVEMDVETEEFELCF</sequence>
<protein>
    <recommendedName>
        <fullName evidence="11">Serine/threonine-protein kinase 11-interacting protein</fullName>
    </recommendedName>
</protein>
<evidence type="ECO:0008006" key="11">
    <source>
        <dbReference type="Google" id="ProtNLM"/>
    </source>
</evidence>
<feature type="domain" description="STK11-interacting protein C-terminal PH" evidence="8">
    <location>
        <begin position="1425"/>
        <end position="1550"/>
    </location>
</feature>
<dbReference type="Pfam" id="PF25624">
    <property type="entry name" value="PH_S11IP_C"/>
    <property type="match status" value="1"/>
</dbReference>
<evidence type="ECO:0000256" key="1">
    <source>
        <dbReference type="ARBA" id="ARBA00004496"/>
    </source>
</evidence>
<proteinExistence type="predicted"/>
<dbReference type="InterPro" id="IPR057676">
    <property type="entry name" value="PH_S11IP_C"/>
</dbReference>
<evidence type="ECO:0000256" key="4">
    <source>
        <dbReference type="ARBA" id="ARBA00022737"/>
    </source>
</evidence>
<keyword evidence="4" id="KW-0677">Repeat</keyword>
<evidence type="ECO:0000259" key="7">
    <source>
        <dbReference type="Pfam" id="PF25357"/>
    </source>
</evidence>
<dbReference type="Gene3D" id="3.80.10.10">
    <property type="entry name" value="Ribonuclease Inhibitor"/>
    <property type="match status" value="1"/>
</dbReference>
<evidence type="ECO:0000313" key="10">
    <source>
        <dbReference type="Proteomes" id="UP001519460"/>
    </source>
</evidence>
<feature type="region of interest" description="Disordered" evidence="5">
    <location>
        <begin position="845"/>
        <end position="979"/>
    </location>
</feature>
<reference evidence="9 10" key="1">
    <citation type="journal article" date="2023" name="Sci. Data">
        <title>Genome assembly of the Korean intertidal mud-creeper Batillaria attramentaria.</title>
        <authorList>
            <person name="Patra A.K."/>
            <person name="Ho P.T."/>
            <person name="Jun S."/>
            <person name="Lee S.J."/>
            <person name="Kim Y."/>
            <person name="Won Y.J."/>
        </authorList>
    </citation>
    <scope>NUCLEOTIDE SEQUENCE [LARGE SCALE GENOMIC DNA]</scope>
    <source>
        <strain evidence="9">Wonlab-2016</strain>
    </source>
</reference>
<feature type="compositionally biased region" description="Basic and acidic residues" evidence="5">
    <location>
        <begin position="483"/>
        <end position="494"/>
    </location>
</feature>
<keyword evidence="2" id="KW-0963">Cytoplasm</keyword>
<evidence type="ECO:0000259" key="8">
    <source>
        <dbReference type="Pfam" id="PF25624"/>
    </source>
</evidence>
<dbReference type="PANTHER" id="PTHR15454:SF69">
    <property type="entry name" value="SERINE_THREONINE-PROTEIN KINASE 11-INTERACTING PROTEIN"/>
    <property type="match status" value="1"/>
</dbReference>
<feature type="region of interest" description="Disordered" evidence="5">
    <location>
        <begin position="451"/>
        <end position="516"/>
    </location>
</feature>
<dbReference type="Pfam" id="PF23142">
    <property type="entry name" value="PH_PLEKHM2"/>
    <property type="match status" value="1"/>
</dbReference>
<feature type="domain" description="PLEKHM2 PH" evidence="6">
    <location>
        <begin position="1263"/>
        <end position="1391"/>
    </location>
</feature>
<comment type="subcellular location">
    <subcellularLocation>
        <location evidence="1">Cytoplasm</location>
    </subcellularLocation>
</comment>
<feature type="compositionally biased region" description="Low complexity" evidence="5">
    <location>
        <begin position="398"/>
        <end position="415"/>
    </location>
</feature>
<dbReference type="Pfam" id="PF13855">
    <property type="entry name" value="LRR_8"/>
    <property type="match status" value="1"/>
</dbReference>
<dbReference type="SUPFAM" id="SSF52058">
    <property type="entry name" value="L domain-like"/>
    <property type="match status" value="1"/>
</dbReference>
<dbReference type="InterPro" id="IPR057292">
    <property type="entry name" value="PH_S11IP"/>
</dbReference>
<accession>A0ABD0K7M9</accession>
<organism evidence="9 10">
    <name type="scientific">Batillaria attramentaria</name>
    <dbReference type="NCBI Taxonomy" id="370345"/>
    <lineage>
        <taxon>Eukaryota</taxon>
        <taxon>Metazoa</taxon>
        <taxon>Spiralia</taxon>
        <taxon>Lophotrochozoa</taxon>
        <taxon>Mollusca</taxon>
        <taxon>Gastropoda</taxon>
        <taxon>Caenogastropoda</taxon>
        <taxon>Sorbeoconcha</taxon>
        <taxon>Cerithioidea</taxon>
        <taxon>Batillariidae</taxon>
        <taxon>Batillaria</taxon>
    </lineage>
</organism>
<feature type="compositionally biased region" description="Polar residues" evidence="5">
    <location>
        <begin position="1065"/>
        <end position="1074"/>
    </location>
</feature>
<dbReference type="PANTHER" id="PTHR15454">
    <property type="entry name" value="NISCHARIN RELATED"/>
    <property type="match status" value="1"/>
</dbReference>
<gene>
    <name evidence="9" type="ORF">BaRGS_00025787</name>
</gene>
<dbReference type="EMBL" id="JACVVK020000235">
    <property type="protein sequence ID" value="KAK7483010.1"/>
    <property type="molecule type" value="Genomic_DNA"/>
</dbReference>
<name>A0ABD0K7M9_9CAEN</name>
<evidence type="ECO:0000256" key="5">
    <source>
        <dbReference type="SAM" id="MobiDB-lite"/>
    </source>
</evidence>
<comment type="caution">
    <text evidence="9">The sequence shown here is derived from an EMBL/GenBank/DDBJ whole genome shotgun (WGS) entry which is preliminary data.</text>
</comment>
<evidence type="ECO:0000313" key="9">
    <source>
        <dbReference type="EMBL" id="KAK7483010.1"/>
    </source>
</evidence>
<dbReference type="GO" id="GO:0005737">
    <property type="term" value="C:cytoplasm"/>
    <property type="evidence" value="ECO:0007669"/>
    <property type="project" value="UniProtKB-SubCell"/>
</dbReference>
<evidence type="ECO:0000259" key="6">
    <source>
        <dbReference type="Pfam" id="PF23142"/>
    </source>
</evidence>
<evidence type="ECO:0000256" key="3">
    <source>
        <dbReference type="ARBA" id="ARBA00022614"/>
    </source>
</evidence>
<feature type="region of interest" description="Disordered" evidence="5">
    <location>
        <begin position="1065"/>
        <end position="1134"/>
    </location>
</feature>
<dbReference type="Proteomes" id="UP001519460">
    <property type="component" value="Unassembled WGS sequence"/>
</dbReference>
<feature type="region of interest" description="Disordered" evidence="5">
    <location>
        <begin position="556"/>
        <end position="661"/>
    </location>
</feature>
<keyword evidence="10" id="KW-1185">Reference proteome</keyword>
<keyword evidence="3" id="KW-0433">Leucine-rich repeat</keyword>
<evidence type="ECO:0000256" key="2">
    <source>
        <dbReference type="ARBA" id="ARBA00022490"/>
    </source>
</evidence>
<feature type="domain" description="Serine/threonine-protein kinase 11-interacting protein PH" evidence="7">
    <location>
        <begin position="660"/>
        <end position="770"/>
    </location>
</feature>
<dbReference type="InterPro" id="IPR057288">
    <property type="entry name" value="PH_PLEKHM2"/>
</dbReference>
<dbReference type="PROSITE" id="PS51450">
    <property type="entry name" value="LRR"/>
    <property type="match status" value="3"/>
</dbReference>
<feature type="compositionally biased region" description="Polar residues" evidence="5">
    <location>
        <begin position="644"/>
        <end position="654"/>
    </location>
</feature>
<dbReference type="InterPro" id="IPR001611">
    <property type="entry name" value="Leu-rich_rpt"/>
</dbReference>
<feature type="compositionally biased region" description="Low complexity" evidence="5">
    <location>
        <begin position="468"/>
        <end position="478"/>
    </location>
</feature>
<dbReference type="Pfam" id="PF25357">
    <property type="entry name" value="PH_S11IP"/>
    <property type="match status" value="1"/>
</dbReference>